<comment type="subcellular location">
    <subcellularLocation>
        <location evidence="8">Cytoplasm</location>
    </subcellularLocation>
</comment>
<comment type="subunit">
    <text evidence="8">Homotetramer.</text>
</comment>
<dbReference type="Gene3D" id="3.40.50.300">
    <property type="entry name" value="P-loop containing nucleotide triphosphate hydrolases"/>
    <property type="match status" value="1"/>
</dbReference>
<dbReference type="PIRSF" id="PIRSF035805">
    <property type="entry name" value="TK_cell"/>
    <property type="match status" value="1"/>
</dbReference>
<evidence type="ECO:0000256" key="10">
    <source>
        <dbReference type="RuleBase" id="RU004165"/>
    </source>
</evidence>
<dbReference type="HAMAP" id="MF_00124">
    <property type="entry name" value="Thymidine_kinase"/>
    <property type="match status" value="1"/>
</dbReference>
<dbReference type="EC" id="2.7.1.21" evidence="2 8"/>
<dbReference type="PANTHER" id="PTHR11441">
    <property type="entry name" value="THYMIDINE KINASE"/>
    <property type="match status" value="1"/>
</dbReference>
<accession>A0ABZ2BVU8</accession>
<evidence type="ECO:0000313" key="11">
    <source>
        <dbReference type="EMBL" id="WVX50182.1"/>
    </source>
</evidence>
<feature type="active site" description="Proton acceptor" evidence="8">
    <location>
        <position position="88"/>
    </location>
</feature>
<dbReference type="EMBL" id="CP143423">
    <property type="protein sequence ID" value="WVX50182.1"/>
    <property type="molecule type" value="Genomic_DNA"/>
</dbReference>
<sequence length="199" mass="21953">MAKLYWIWSTMGAGKSLNLIQTAFNYEERGMQTLLLTSAIDDRHGKGKITSRLGISRDAEIFSPDKDLYSDHLVPAAQAGMGCVLVDEGQFLSRRNVEDLARAVDTLNLPVMVWGLRTDFLGNLFEGSNALFSLADELREMRTLCHCGKKATMVLRRDANGNAVSEGPQVQIGGNDSYTPLCRKHWAQAIAQSRSSSIT</sequence>
<keyword evidence="6 8" id="KW-0418">Kinase</keyword>
<dbReference type="RefSeq" id="WP_187429017.1">
    <property type="nucleotide sequence ID" value="NZ_CP143423.1"/>
</dbReference>
<dbReference type="InterPro" id="IPR001267">
    <property type="entry name" value="Thymidine_kinase"/>
</dbReference>
<dbReference type="Proteomes" id="UP001318682">
    <property type="component" value="Chromosome"/>
</dbReference>
<gene>
    <name evidence="8 11" type="primary">tdk</name>
    <name evidence="11" type="ORF">ROLI_032780</name>
</gene>
<dbReference type="Pfam" id="PF00265">
    <property type="entry name" value="TK"/>
    <property type="match status" value="1"/>
</dbReference>
<feature type="binding site" evidence="8">
    <location>
        <begin position="87"/>
        <end position="90"/>
    </location>
    <ligand>
        <name>ATP</name>
        <dbReference type="ChEBI" id="CHEBI:30616"/>
    </ligand>
</feature>
<feature type="binding site" evidence="8">
    <location>
        <position position="145"/>
    </location>
    <ligand>
        <name>Zn(2+)</name>
        <dbReference type="ChEBI" id="CHEBI:29105"/>
    </ligand>
</feature>
<dbReference type="InterPro" id="IPR020633">
    <property type="entry name" value="Thymidine_kinase_CS"/>
</dbReference>
<evidence type="ECO:0000256" key="6">
    <source>
        <dbReference type="ARBA" id="ARBA00022777"/>
    </source>
</evidence>
<keyword evidence="8" id="KW-0963">Cytoplasm</keyword>
<dbReference type="NCBIfam" id="NF003300">
    <property type="entry name" value="PRK04296.1-5"/>
    <property type="match status" value="1"/>
</dbReference>
<evidence type="ECO:0000256" key="2">
    <source>
        <dbReference type="ARBA" id="ARBA00012118"/>
    </source>
</evidence>
<evidence type="ECO:0000256" key="9">
    <source>
        <dbReference type="RuleBase" id="RU000544"/>
    </source>
</evidence>
<dbReference type="SUPFAM" id="SSF57716">
    <property type="entry name" value="Glucocorticoid receptor-like (DNA-binding domain)"/>
    <property type="match status" value="1"/>
</dbReference>
<dbReference type="PROSITE" id="PS00603">
    <property type="entry name" value="TK_CELLULAR_TYPE"/>
    <property type="match status" value="1"/>
</dbReference>
<evidence type="ECO:0000256" key="4">
    <source>
        <dbReference type="ARBA" id="ARBA00022679"/>
    </source>
</evidence>
<dbReference type="GO" id="GO:0004797">
    <property type="term" value="F:thymidine kinase activity"/>
    <property type="evidence" value="ECO:0007669"/>
    <property type="project" value="UniProtKB-EC"/>
</dbReference>
<name>A0ABZ2BVU8_9RHOB</name>
<comment type="catalytic activity">
    <reaction evidence="8 9">
        <text>thymidine + ATP = dTMP + ADP + H(+)</text>
        <dbReference type="Rhea" id="RHEA:19129"/>
        <dbReference type="ChEBI" id="CHEBI:15378"/>
        <dbReference type="ChEBI" id="CHEBI:17748"/>
        <dbReference type="ChEBI" id="CHEBI:30616"/>
        <dbReference type="ChEBI" id="CHEBI:63528"/>
        <dbReference type="ChEBI" id="CHEBI:456216"/>
        <dbReference type="EC" id="2.7.1.21"/>
    </reaction>
</comment>
<keyword evidence="3 8" id="KW-0237">DNA synthesis</keyword>
<keyword evidence="8" id="KW-0862">Zinc</keyword>
<protein>
    <recommendedName>
        <fullName evidence="2 8">Thymidine kinase</fullName>
        <ecNumber evidence="2 8">2.7.1.21</ecNumber>
    </recommendedName>
</protein>
<comment type="similarity">
    <text evidence="1 8 10">Belongs to the thymidine kinase family.</text>
</comment>
<dbReference type="InterPro" id="IPR027417">
    <property type="entry name" value="P-loop_NTPase"/>
</dbReference>
<evidence type="ECO:0000256" key="5">
    <source>
        <dbReference type="ARBA" id="ARBA00022741"/>
    </source>
</evidence>
<feature type="binding site" evidence="8">
    <location>
        <position position="182"/>
    </location>
    <ligand>
        <name>Zn(2+)</name>
        <dbReference type="ChEBI" id="CHEBI:29105"/>
    </ligand>
</feature>
<dbReference type="PANTHER" id="PTHR11441:SF0">
    <property type="entry name" value="THYMIDINE KINASE, CYTOSOLIC"/>
    <property type="match status" value="1"/>
</dbReference>
<keyword evidence="7 8" id="KW-0067">ATP-binding</keyword>
<keyword evidence="5 8" id="KW-0547">Nucleotide-binding</keyword>
<keyword evidence="12" id="KW-1185">Reference proteome</keyword>
<feature type="binding site" evidence="8">
    <location>
        <position position="147"/>
    </location>
    <ligand>
        <name>Zn(2+)</name>
        <dbReference type="ChEBI" id="CHEBI:29105"/>
    </ligand>
</feature>
<evidence type="ECO:0000256" key="3">
    <source>
        <dbReference type="ARBA" id="ARBA00022634"/>
    </source>
</evidence>
<evidence type="ECO:0000256" key="7">
    <source>
        <dbReference type="ARBA" id="ARBA00022840"/>
    </source>
</evidence>
<dbReference type="SUPFAM" id="SSF52540">
    <property type="entry name" value="P-loop containing nucleoside triphosphate hydrolases"/>
    <property type="match status" value="1"/>
</dbReference>
<keyword evidence="8" id="KW-0479">Metal-binding</keyword>
<keyword evidence="4 8" id="KW-0808">Transferase</keyword>
<proteinExistence type="inferred from homology"/>
<evidence type="ECO:0000313" key="12">
    <source>
        <dbReference type="Proteomes" id="UP001318682"/>
    </source>
</evidence>
<feature type="binding site" evidence="8">
    <location>
        <begin position="9"/>
        <end position="16"/>
    </location>
    <ligand>
        <name>ATP</name>
        <dbReference type="ChEBI" id="CHEBI:30616"/>
    </ligand>
</feature>
<evidence type="ECO:0000256" key="1">
    <source>
        <dbReference type="ARBA" id="ARBA00007587"/>
    </source>
</evidence>
<organism evidence="11 12">
    <name type="scientific">Roseobacter fucihabitans</name>
    <dbReference type="NCBI Taxonomy" id="1537242"/>
    <lineage>
        <taxon>Bacteria</taxon>
        <taxon>Pseudomonadati</taxon>
        <taxon>Pseudomonadota</taxon>
        <taxon>Alphaproteobacteria</taxon>
        <taxon>Rhodobacterales</taxon>
        <taxon>Roseobacteraceae</taxon>
        <taxon>Roseobacter</taxon>
    </lineage>
</organism>
<dbReference type="Gene3D" id="3.30.60.20">
    <property type="match status" value="1"/>
</dbReference>
<feature type="binding site" evidence="8">
    <location>
        <position position="185"/>
    </location>
    <ligand>
        <name>Zn(2+)</name>
        <dbReference type="ChEBI" id="CHEBI:29105"/>
    </ligand>
</feature>
<evidence type="ECO:0000256" key="8">
    <source>
        <dbReference type="HAMAP-Rule" id="MF_00124"/>
    </source>
</evidence>
<reference evidence="12" key="1">
    <citation type="submission" date="2024-01" db="EMBL/GenBank/DDBJ databases">
        <title>Roseobacter fucihabitans sp. nov., isolated from the brown alga Fucus spiralis.</title>
        <authorList>
            <person name="Hahnke S."/>
            <person name="Berger M."/>
            <person name="Schlingloff A."/>
            <person name="Athale I."/>
            <person name="Neumann-Schaal M."/>
            <person name="Adenaya A."/>
            <person name="Poehlein A."/>
            <person name="Daniel R."/>
            <person name="Pertersen J."/>
            <person name="Brinkhoff T."/>
        </authorList>
    </citation>
    <scope>NUCLEOTIDE SEQUENCE [LARGE SCALE GENOMIC DNA]</scope>
    <source>
        <strain evidence="12">B14</strain>
    </source>
</reference>